<evidence type="ECO:0000256" key="1">
    <source>
        <dbReference type="ARBA" id="ARBA00022527"/>
    </source>
</evidence>
<name>A0A9N8ELN5_9STRA</name>
<evidence type="ECO:0000256" key="2">
    <source>
        <dbReference type="ARBA" id="ARBA00022679"/>
    </source>
</evidence>
<evidence type="ECO:0000256" key="3">
    <source>
        <dbReference type="ARBA" id="ARBA00022741"/>
    </source>
</evidence>
<dbReference type="EMBL" id="CAICTM010001173">
    <property type="protein sequence ID" value="CAB9521209.1"/>
    <property type="molecule type" value="Genomic_DNA"/>
</dbReference>
<dbReference type="AlphaFoldDB" id="A0A9N8ELN5"/>
<dbReference type="SMART" id="SM00220">
    <property type="entry name" value="S_TKc"/>
    <property type="match status" value="1"/>
</dbReference>
<keyword evidence="5" id="KW-0067">ATP-binding</keyword>
<gene>
    <name evidence="8" type="ORF">SEMRO_1175_G249120.1</name>
</gene>
<dbReference type="InterPro" id="IPR011009">
    <property type="entry name" value="Kinase-like_dom_sf"/>
</dbReference>
<dbReference type="GO" id="GO:0005952">
    <property type="term" value="C:cAMP-dependent protein kinase complex"/>
    <property type="evidence" value="ECO:0007669"/>
    <property type="project" value="TreeGrafter"/>
</dbReference>
<keyword evidence="2" id="KW-0808">Transferase</keyword>
<keyword evidence="4 8" id="KW-0418">Kinase</keyword>
<dbReference type="GO" id="GO:0004691">
    <property type="term" value="F:cAMP-dependent protein kinase activity"/>
    <property type="evidence" value="ECO:0007669"/>
    <property type="project" value="TreeGrafter"/>
</dbReference>
<protein>
    <submittedName>
        <fullName evidence="8">Protein kinase 4</fullName>
    </submittedName>
</protein>
<dbReference type="PANTHER" id="PTHR24353">
    <property type="entry name" value="CYCLIC NUCLEOTIDE-DEPENDENT PROTEIN KINASE"/>
    <property type="match status" value="1"/>
</dbReference>
<comment type="caution">
    <text evidence="8">The sequence shown here is derived from an EMBL/GenBank/DDBJ whole genome shotgun (WGS) entry which is preliminary data.</text>
</comment>
<dbReference type="PROSITE" id="PS00108">
    <property type="entry name" value="PROTEIN_KINASE_ST"/>
    <property type="match status" value="1"/>
</dbReference>
<keyword evidence="9" id="KW-1185">Reference proteome</keyword>
<dbReference type="Gene3D" id="3.30.200.20">
    <property type="entry name" value="Phosphorylase Kinase, domain 1"/>
    <property type="match status" value="1"/>
</dbReference>
<keyword evidence="1" id="KW-0723">Serine/threonine-protein kinase</keyword>
<evidence type="ECO:0000259" key="7">
    <source>
        <dbReference type="PROSITE" id="PS51285"/>
    </source>
</evidence>
<dbReference type="SUPFAM" id="SSF56112">
    <property type="entry name" value="Protein kinase-like (PK-like)"/>
    <property type="match status" value="1"/>
</dbReference>
<keyword evidence="3" id="KW-0547">Nucleotide-binding</keyword>
<evidence type="ECO:0000259" key="6">
    <source>
        <dbReference type="PROSITE" id="PS50011"/>
    </source>
</evidence>
<dbReference type="InterPro" id="IPR008271">
    <property type="entry name" value="Ser/Thr_kinase_AS"/>
</dbReference>
<evidence type="ECO:0000313" key="9">
    <source>
        <dbReference type="Proteomes" id="UP001153069"/>
    </source>
</evidence>
<dbReference type="InterPro" id="IPR000961">
    <property type="entry name" value="AGC-kinase_C"/>
</dbReference>
<evidence type="ECO:0000256" key="5">
    <source>
        <dbReference type="ARBA" id="ARBA00022840"/>
    </source>
</evidence>
<evidence type="ECO:0000313" key="8">
    <source>
        <dbReference type="EMBL" id="CAB9521209.1"/>
    </source>
</evidence>
<dbReference type="Gene3D" id="1.10.510.10">
    <property type="entry name" value="Transferase(Phosphotransferase) domain 1"/>
    <property type="match status" value="1"/>
</dbReference>
<accession>A0A9N8ELN5</accession>
<dbReference type="OrthoDB" id="63267at2759"/>
<dbReference type="Proteomes" id="UP001153069">
    <property type="component" value="Unassembled WGS sequence"/>
</dbReference>
<reference evidence="8" key="1">
    <citation type="submission" date="2020-06" db="EMBL/GenBank/DDBJ databases">
        <authorList>
            <consortium name="Plant Systems Biology data submission"/>
        </authorList>
    </citation>
    <scope>NUCLEOTIDE SEQUENCE</scope>
    <source>
        <strain evidence="8">D6</strain>
    </source>
</reference>
<feature type="domain" description="Protein kinase" evidence="6">
    <location>
        <begin position="17"/>
        <end position="298"/>
    </location>
</feature>
<sequence length="361" mass="41290">MSSEEEDPSKPSFSCHPSRFPYTAAGELANVYLVSHKTSKKTYALKIFDKLHCFEHTAGFDAVKSLNREAEVLRLIQSPFILQMYQSWQDKTCVYFLLPLIPGGELSKRLYDYTNQEGNSTDVGLPTDHALFYSACIAEAIAHMHQRNIAYRDLKPDNIMIDREGYCVLIDLGFTKVIMDKSYTMCGTPGYVASEQLASGNRGGGVRRHHTKLVDWWSFAVVLYELLKNQTPFQCPGMDDWDTQDAIMIADYKCPGFFPAAAKDLIDKLIVVDVTKRLGYAAEPGTSNHAAILQHEWFETIDFDKLRAKELSAPWIPPLQDDKDTSHFYEFDEKEEEYLPYRSLSATEQKEFEKFEFKETT</sequence>
<dbReference type="GO" id="GO:0005524">
    <property type="term" value="F:ATP binding"/>
    <property type="evidence" value="ECO:0007669"/>
    <property type="project" value="UniProtKB-KW"/>
</dbReference>
<dbReference type="InterPro" id="IPR000719">
    <property type="entry name" value="Prot_kinase_dom"/>
</dbReference>
<dbReference type="PROSITE" id="PS50011">
    <property type="entry name" value="PROTEIN_KINASE_DOM"/>
    <property type="match status" value="1"/>
</dbReference>
<dbReference type="Pfam" id="PF00069">
    <property type="entry name" value="Pkinase"/>
    <property type="match status" value="1"/>
</dbReference>
<feature type="domain" description="AGC-kinase C-terminal" evidence="7">
    <location>
        <begin position="299"/>
        <end position="361"/>
    </location>
</feature>
<evidence type="ECO:0000256" key="4">
    <source>
        <dbReference type="ARBA" id="ARBA00022777"/>
    </source>
</evidence>
<dbReference type="PROSITE" id="PS51285">
    <property type="entry name" value="AGC_KINASE_CTER"/>
    <property type="match status" value="1"/>
</dbReference>
<organism evidence="8 9">
    <name type="scientific">Seminavis robusta</name>
    <dbReference type="NCBI Taxonomy" id="568900"/>
    <lineage>
        <taxon>Eukaryota</taxon>
        <taxon>Sar</taxon>
        <taxon>Stramenopiles</taxon>
        <taxon>Ochrophyta</taxon>
        <taxon>Bacillariophyta</taxon>
        <taxon>Bacillariophyceae</taxon>
        <taxon>Bacillariophycidae</taxon>
        <taxon>Naviculales</taxon>
        <taxon>Naviculaceae</taxon>
        <taxon>Seminavis</taxon>
    </lineage>
</organism>
<dbReference type="PANTHER" id="PTHR24353:SF143">
    <property type="entry name" value="PROTEIN KINASE DOMAIN-CONTAINING PROTEIN"/>
    <property type="match status" value="1"/>
</dbReference>
<proteinExistence type="predicted"/>
<dbReference type="SMART" id="SM00133">
    <property type="entry name" value="S_TK_X"/>
    <property type="match status" value="1"/>
</dbReference>